<keyword evidence="3" id="KW-0158">Chromosome</keyword>
<feature type="region of interest" description="Disordered" evidence="17">
    <location>
        <begin position="708"/>
        <end position="736"/>
    </location>
</feature>
<evidence type="ECO:0000259" key="18">
    <source>
        <dbReference type="PROSITE" id="PS50157"/>
    </source>
</evidence>
<feature type="compositionally biased region" description="Basic and acidic residues" evidence="17">
    <location>
        <begin position="619"/>
        <end position="631"/>
    </location>
</feature>
<feature type="compositionally biased region" description="Pro residues" evidence="17">
    <location>
        <begin position="182"/>
        <end position="196"/>
    </location>
</feature>
<keyword evidence="8" id="KW-0677">Repeat</keyword>
<dbReference type="GO" id="GO:0000981">
    <property type="term" value="F:DNA-binding transcription factor activity, RNA polymerase II-specific"/>
    <property type="evidence" value="ECO:0007669"/>
    <property type="project" value="TreeGrafter"/>
</dbReference>
<evidence type="ECO:0000256" key="7">
    <source>
        <dbReference type="ARBA" id="ARBA00022723"/>
    </source>
</evidence>
<evidence type="ECO:0000256" key="17">
    <source>
        <dbReference type="SAM" id="MobiDB-lite"/>
    </source>
</evidence>
<feature type="domain" description="C2H2-type" evidence="18">
    <location>
        <begin position="324"/>
        <end position="351"/>
    </location>
</feature>
<dbReference type="GO" id="GO:0060031">
    <property type="term" value="P:mediolateral intercalation"/>
    <property type="evidence" value="ECO:0007669"/>
    <property type="project" value="Ensembl"/>
</dbReference>
<feature type="region of interest" description="Disordered" evidence="17">
    <location>
        <begin position="600"/>
        <end position="631"/>
    </location>
</feature>
<dbReference type="GO" id="GO:0008270">
    <property type="term" value="F:zinc ion binding"/>
    <property type="evidence" value="ECO:0007669"/>
    <property type="project" value="UniProtKB-KW"/>
</dbReference>
<dbReference type="Ensembl" id="ENSLCAT00010016539.1">
    <property type="protein sequence ID" value="ENSLCAP00010016185.1"/>
    <property type="gene ID" value="ENSLCAG00010007710.1"/>
</dbReference>
<dbReference type="FunCoup" id="A0A4W6CV23">
    <property type="interactions" value="836"/>
</dbReference>
<keyword evidence="6" id="KW-0597">Phosphoprotein</keyword>
<dbReference type="InterPro" id="IPR036236">
    <property type="entry name" value="Znf_C2H2_sf"/>
</dbReference>
<feature type="compositionally biased region" description="Polar residues" evidence="17">
    <location>
        <begin position="824"/>
        <end position="834"/>
    </location>
</feature>
<feature type="region of interest" description="Disordered" evidence="17">
    <location>
        <begin position="817"/>
        <end position="838"/>
    </location>
</feature>
<evidence type="ECO:0000256" key="5">
    <source>
        <dbReference type="ARBA" id="ARBA00022499"/>
    </source>
</evidence>
<keyword evidence="15" id="KW-0539">Nucleus</keyword>
<feature type="compositionally biased region" description="Basic and acidic residues" evidence="17">
    <location>
        <begin position="976"/>
        <end position="985"/>
    </location>
</feature>
<feature type="compositionally biased region" description="Acidic residues" evidence="17">
    <location>
        <begin position="95"/>
        <end position="106"/>
    </location>
</feature>
<reference evidence="19" key="2">
    <citation type="submission" date="2025-08" db="UniProtKB">
        <authorList>
            <consortium name="Ensembl"/>
        </authorList>
    </citation>
    <scope>IDENTIFICATION</scope>
</reference>
<dbReference type="SMART" id="SM00355">
    <property type="entry name" value="ZnF_C2H2"/>
    <property type="match status" value="7"/>
</dbReference>
<protein>
    <submittedName>
        <fullName evidence="19">Zinc finger and BTB domain containing 4</fullName>
    </submittedName>
</protein>
<evidence type="ECO:0000256" key="2">
    <source>
        <dbReference type="ARBA" id="ARBA00004286"/>
    </source>
</evidence>
<evidence type="ECO:0000256" key="12">
    <source>
        <dbReference type="ARBA" id="ARBA00023015"/>
    </source>
</evidence>
<dbReference type="PANTHER" id="PTHR24408">
    <property type="entry name" value="ZINC FINGER PROTEIN"/>
    <property type="match status" value="1"/>
</dbReference>
<feature type="domain" description="C2H2-type" evidence="18">
    <location>
        <begin position="246"/>
        <end position="273"/>
    </location>
</feature>
<dbReference type="Gene3D" id="3.30.160.60">
    <property type="entry name" value="Classic Zinc Finger"/>
    <property type="match status" value="5"/>
</dbReference>
<evidence type="ECO:0000256" key="16">
    <source>
        <dbReference type="PROSITE-ProRule" id="PRU00042"/>
    </source>
</evidence>
<evidence type="ECO:0000256" key="15">
    <source>
        <dbReference type="ARBA" id="ARBA00023242"/>
    </source>
</evidence>
<keyword evidence="7" id="KW-0479">Metal-binding</keyword>
<keyword evidence="12" id="KW-0805">Transcription regulation</keyword>
<evidence type="ECO:0000256" key="3">
    <source>
        <dbReference type="ARBA" id="ARBA00022454"/>
    </source>
</evidence>
<organism evidence="19 20">
    <name type="scientific">Lates calcarifer</name>
    <name type="common">Barramundi</name>
    <name type="synonym">Holocentrus calcarifer</name>
    <dbReference type="NCBI Taxonomy" id="8187"/>
    <lineage>
        <taxon>Eukaryota</taxon>
        <taxon>Metazoa</taxon>
        <taxon>Chordata</taxon>
        <taxon>Craniata</taxon>
        <taxon>Vertebrata</taxon>
        <taxon>Euteleostomi</taxon>
        <taxon>Actinopterygii</taxon>
        <taxon>Neopterygii</taxon>
        <taxon>Teleostei</taxon>
        <taxon>Neoteleostei</taxon>
        <taxon>Acanthomorphata</taxon>
        <taxon>Carangaria</taxon>
        <taxon>Carangaria incertae sedis</taxon>
        <taxon>Centropomidae</taxon>
        <taxon>Lates</taxon>
    </lineage>
</organism>
<keyword evidence="20" id="KW-1185">Reference proteome</keyword>
<evidence type="ECO:0000256" key="13">
    <source>
        <dbReference type="ARBA" id="ARBA00023125"/>
    </source>
</evidence>
<feature type="compositionally biased region" description="Acidic residues" evidence="17">
    <location>
        <begin position="608"/>
        <end position="618"/>
    </location>
</feature>
<evidence type="ECO:0000256" key="4">
    <source>
        <dbReference type="ARBA" id="ARBA00022491"/>
    </source>
</evidence>
<dbReference type="AlphaFoldDB" id="A0A4W6CV23"/>
<evidence type="ECO:0000256" key="1">
    <source>
        <dbReference type="ARBA" id="ARBA00004123"/>
    </source>
</evidence>
<reference evidence="19" key="3">
    <citation type="submission" date="2025-09" db="UniProtKB">
        <authorList>
            <consortium name="Ensembl"/>
        </authorList>
    </citation>
    <scope>IDENTIFICATION</scope>
</reference>
<keyword evidence="5" id="KW-1017">Isopeptide bond</keyword>
<dbReference type="GO" id="GO:0009952">
    <property type="term" value="P:anterior/posterior pattern specification"/>
    <property type="evidence" value="ECO:0007669"/>
    <property type="project" value="Ensembl"/>
</dbReference>
<dbReference type="PROSITE" id="PS00028">
    <property type="entry name" value="ZINC_FINGER_C2H2_1"/>
    <property type="match status" value="5"/>
</dbReference>
<dbReference type="GeneTree" id="ENSGT00940000161268"/>
<feature type="domain" description="C2H2-type" evidence="18">
    <location>
        <begin position="352"/>
        <end position="375"/>
    </location>
</feature>
<evidence type="ECO:0000256" key="8">
    <source>
        <dbReference type="ARBA" id="ARBA00022737"/>
    </source>
</evidence>
<dbReference type="GO" id="GO:0005694">
    <property type="term" value="C:chromosome"/>
    <property type="evidence" value="ECO:0007669"/>
    <property type="project" value="UniProtKB-SubCell"/>
</dbReference>
<keyword evidence="9 16" id="KW-0863">Zinc-finger</keyword>
<name>A0A4W6CV23_LATCA</name>
<evidence type="ECO:0000256" key="11">
    <source>
        <dbReference type="ARBA" id="ARBA00022843"/>
    </source>
</evidence>
<dbReference type="Pfam" id="PF00096">
    <property type="entry name" value="zf-C2H2"/>
    <property type="match status" value="2"/>
</dbReference>
<dbReference type="InterPro" id="IPR013087">
    <property type="entry name" value="Znf_C2H2_type"/>
</dbReference>
<dbReference type="STRING" id="8187.ENSLCAP00010016185"/>
<feature type="compositionally biased region" description="Polar residues" evidence="17">
    <location>
        <begin position="559"/>
        <end position="572"/>
    </location>
</feature>
<keyword evidence="13" id="KW-0238">DNA-binding</keyword>
<proteinExistence type="predicted"/>
<dbReference type="GO" id="GO:0060030">
    <property type="term" value="P:dorsal convergence"/>
    <property type="evidence" value="ECO:0007669"/>
    <property type="project" value="Ensembl"/>
</dbReference>
<keyword evidence="4" id="KW-0678">Repressor</keyword>
<feature type="region of interest" description="Disordered" evidence="17">
    <location>
        <begin position="966"/>
        <end position="985"/>
    </location>
</feature>
<dbReference type="GO" id="GO:0009953">
    <property type="term" value="P:dorsal/ventral pattern formation"/>
    <property type="evidence" value="ECO:0007669"/>
    <property type="project" value="Ensembl"/>
</dbReference>
<dbReference type="Proteomes" id="UP000314980">
    <property type="component" value="Unassembled WGS sequence"/>
</dbReference>
<dbReference type="GO" id="GO:0005634">
    <property type="term" value="C:nucleus"/>
    <property type="evidence" value="ECO:0007669"/>
    <property type="project" value="UniProtKB-SubCell"/>
</dbReference>
<dbReference type="PROSITE" id="PS50157">
    <property type="entry name" value="ZINC_FINGER_C2H2_2"/>
    <property type="match status" value="6"/>
</dbReference>
<evidence type="ECO:0000256" key="6">
    <source>
        <dbReference type="ARBA" id="ARBA00022553"/>
    </source>
</evidence>
<dbReference type="SUPFAM" id="SSF57667">
    <property type="entry name" value="beta-beta-alpha zinc fingers"/>
    <property type="match status" value="3"/>
</dbReference>
<feature type="domain" description="C2H2-type" evidence="18">
    <location>
        <begin position="296"/>
        <end position="323"/>
    </location>
</feature>
<feature type="compositionally biased region" description="Basic and acidic residues" evidence="17">
    <location>
        <begin position="153"/>
        <end position="162"/>
    </location>
</feature>
<feature type="region of interest" description="Disordered" evidence="17">
    <location>
        <begin position="668"/>
        <end position="690"/>
    </location>
</feature>
<feature type="domain" description="C2H2-type" evidence="18">
    <location>
        <begin position="218"/>
        <end position="245"/>
    </location>
</feature>
<dbReference type="PANTHER" id="PTHR24408:SF58">
    <property type="entry name" value="TRANSCRIPTION FACTOR (TFIIIA), PUTATIVE (AFU_ORTHOLOGUE AFUA_1G05150)-RELATED"/>
    <property type="match status" value="1"/>
</dbReference>
<keyword evidence="11" id="KW-0832">Ubl conjugation</keyword>
<feature type="domain" description="C2H2-type" evidence="18">
    <location>
        <begin position="739"/>
        <end position="766"/>
    </location>
</feature>
<feature type="compositionally biased region" description="Low complexity" evidence="17">
    <location>
        <begin position="170"/>
        <end position="181"/>
    </location>
</feature>
<keyword evidence="10" id="KW-0862">Zinc</keyword>
<comment type="subcellular location">
    <subcellularLocation>
        <location evidence="2">Chromosome</location>
    </subcellularLocation>
    <subcellularLocation>
        <location evidence="1">Nucleus</location>
    </subcellularLocation>
</comment>
<feature type="compositionally biased region" description="Low complexity" evidence="17">
    <location>
        <begin position="966"/>
        <end position="975"/>
    </location>
</feature>
<dbReference type="InParanoid" id="A0A4W6CV23"/>
<feature type="region of interest" description="Disordered" evidence="17">
    <location>
        <begin position="479"/>
        <end position="574"/>
    </location>
</feature>
<evidence type="ECO:0000256" key="9">
    <source>
        <dbReference type="ARBA" id="ARBA00022771"/>
    </source>
</evidence>
<evidence type="ECO:0000313" key="19">
    <source>
        <dbReference type="Ensembl" id="ENSLCAP00010016185.1"/>
    </source>
</evidence>
<evidence type="ECO:0000256" key="10">
    <source>
        <dbReference type="ARBA" id="ARBA00022833"/>
    </source>
</evidence>
<feature type="region of interest" description="Disordered" evidence="17">
    <location>
        <begin position="73"/>
        <end position="118"/>
    </location>
</feature>
<keyword evidence="14" id="KW-0804">Transcription</keyword>
<evidence type="ECO:0000313" key="20">
    <source>
        <dbReference type="Proteomes" id="UP000314980"/>
    </source>
</evidence>
<accession>A0A4W6CV23</accession>
<dbReference type="FunFam" id="3.30.160.60:FF:000437">
    <property type="entry name" value="zinc finger and BTB domain-containing protein 38"/>
    <property type="match status" value="1"/>
</dbReference>
<dbReference type="GO" id="GO:0043565">
    <property type="term" value="F:sequence-specific DNA binding"/>
    <property type="evidence" value="ECO:0007669"/>
    <property type="project" value="Ensembl"/>
</dbReference>
<dbReference type="FunFam" id="3.30.160.60:FF:000235">
    <property type="entry name" value="Zinc finger and BTB domain containing 38"/>
    <property type="match status" value="1"/>
</dbReference>
<evidence type="ECO:0000256" key="14">
    <source>
        <dbReference type="ARBA" id="ARBA00023163"/>
    </source>
</evidence>
<sequence length="985" mass="107877">MVSGEKVWDPLHAGLLQSHLSEQHLATGLTPLCNFTHTAPKDTTCHQSQRPLLLSSPPLSLVALDTLQASSPLHGSRKIEGPHKPLRSLGAASQPEEEEEEGEAEQSEMKGKRHGGRGEAMMEDRLEDMADGPKNAKITLSFPLSAAPLPRGGDAERREKITGRPAGKVGSPHGPSLHPPTLHLPPPLPPPPPPPSEGLTAPPHSSSYPPTDSLKPELICGVCHRLFSSASSLTVHMRLHRGSRALSCRYCGKVFIHSKRLQSHEAARPGKKARSLLLVAGDESHFVKVVDGNVIYFCSVCERSYMTLSSLKRHSNVHSWRRKYPCHYCDKVFALAEYRTKHEVWHTGERRYQCIFCWDAFATYYNLKTHQKTIHGINPSLISSEKTANGGYKQKANALKLYRLLPMRSQKRPYKTYSDSLHNGLLLPPTETPPLSLPGLGCALGPGDLMPSVITYGHTKPSVIVHGTAVSSSVIVHSNQVTSGSEKSPMSSPSPETSNSQTSHKGSPRPIKKQRDSADNHRKRSRDSSDTTEEGSRGGQDAEAGRLFHKSRKSHSKTDISNSKQLSASVGSQVKEAGPLCQITVRIGEEAIVKRSISETDLRRDKGDCEEEEEEEEEEVRKKSSKSPDEVREYYFRQEVREQESDHDMEDNLWRPYYSYKPKRKVSTLPLHSPKPPLSTSAAPAGIKRRPWTNGNAAECGTCGRWFSSPRKRDKHEKGGLVGSNSSPSRLSRRALSRHTCPQCHKVCKTSSALTRHIRRHEIPSPVHVMASANTSPNVPMTSQTRITTAAPPVSMTTAPSSEGGFVKRDGVIMDRERQEHQDTVSSRDSQQGDATPVGYAAQDYPLPLIVPDSYRSGKKQDENLLMSSYPAGALPFGPLGKVMVPNGGDLAKLPFYPDPYQLLYGPQLLAYPYNLAALPVALNMMAPGGDKVEPLPFLPAIFNYAATAGPYMGAAPHPLVANPSLYSGSSGSGKKQRDSSGSKP</sequence>
<feature type="compositionally biased region" description="Low complexity" evidence="17">
    <location>
        <begin position="482"/>
        <end position="503"/>
    </location>
</feature>
<feature type="region of interest" description="Disordered" evidence="17">
    <location>
        <begin position="140"/>
        <end position="212"/>
    </location>
</feature>
<reference evidence="20" key="1">
    <citation type="submission" date="2015-09" db="EMBL/GenBank/DDBJ databases">
        <authorList>
            <person name="Sai Rama Sridatta P."/>
        </authorList>
    </citation>
    <scope>NUCLEOTIDE SEQUENCE [LARGE SCALE GENOMIC DNA]</scope>
</reference>